<dbReference type="CDD" id="cd00498">
    <property type="entry name" value="Hsp33"/>
    <property type="match status" value="1"/>
</dbReference>
<dbReference type="InterPro" id="IPR016154">
    <property type="entry name" value="Heat_shock_Hsp33_C"/>
</dbReference>
<dbReference type="GO" id="GO:0005737">
    <property type="term" value="C:cytoplasm"/>
    <property type="evidence" value="ECO:0007669"/>
    <property type="project" value="InterPro"/>
</dbReference>
<reference evidence="6" key="1">
    <citation type="submission" date="2020-02" db="EMBL/GenBank/DDBJ databases">
        <authorList>
            <person name="Chen W.-M."/>
        </authorList>
    </citation>
    <scope>NUCLEOTIDE SEQUENCE</scope>
    <source>
        <strain evidence="6">NBD-18</strain>
    </source>
</reference>
<dbReference type="Pfam" id="PF01430">
    <property type="entry name" value="HSP33"/>
    <property type="match status" value="1"/>
</dbReference>
<proteinExistence type="predicted"/>
<dbReference type="AlphaFoldDB" id="A0A6B2QX39"/>
<evidence type="ECO:0000256" key="1">
    <source>
        <dbReference type="ARBA" id="ARBA00022490"/>
    </source>
</evidence>
<name>A0A6B2QX39_9BURK</name>
<evidence type="ECO:0000256" key="2">
    <source>
        <dbReference type="ARBA" id="ARBA00022833"/>
    </source>
</evidence>
<dbReference type="Gene3D" id="3.55.30.10">
    <property type="entry name" value="Hsp33 domain"/>
    <property type="match status" value="1"/>
</dbReference>
<organism evidence="6">
    <name type="scientific">Sheuella amnicola</name>
    <dbReference type="NCBI Taxonomy" id="2707330"/>
    <lineage>
        <taxon>Bacteria</taxon>
        <taxon>Pseudomonadati</taxon>
        <taxon>Pseudomonadota</taxon>
        <taxon>Betaproteobacteria</taxon>
        <taxon>Burkholderiales</taxon>
        <taxon>Alcaligenaceae</taxon>
        <taxon>Sheuella</taxon>
    </lineage>
</organism>
<evidence type="ECO:0000313" key="6">
    <source>
        <dbReference type="EMBL" id="NDY83216.1"/>
    </source>
</evidence>
<dbReference type="PANTHER" id="PTHR30111:SF1">
    <property type="entry name" value="33 KDA CHAPERONIN"/>
    <property type="match status" value="1"/>
</dbReference>
<keyword evidence="5" id="KW-0676">Redox-active center</keyword>
<dbReference type="RefSeq" id="WP_163654047.1">
    <property type="nucleotide sequence ID" value="NZ_JAAGRN010000004.1"/>
</dbReference>
<dbReference type="GO" id="GO:0044183">
    <property type="term" value="F:protein folding chaperone"/>
    <property type="evidence" value="ECO:0007669"/>
    <property type="project" value="TreeGrafter"/>
</dbReference>
<dbReference type="InterPro" id="IPR016153">
    <property type="entry name" value="Heat_shock_Hsp33_N"/>
</dbReference>
<evidence type="ECO:0000256" key="4">
    <source>
        <dbReference type="ARBA" id="ARBA00023186"/>
    </source>
</evidence>
<dbReference type="Gene3D" id="3.90.1280.10">
    <property type="entry name" value="HSP33 redox switch-like"/>
    <property type="match status" value="1"/>
</dbReference>
<keyword evidence="2" id="KW-0862">Zinc</keyword>
<dbReference type="InterPro" id="IPR023212">
    <property type="entry name" value="Hsp33_helix_hairpin_bin_dom_sf"/>
</dbReference>
<keyword evidence="4" id="KW-0143">Chaperone</keyword>
<sequence>MQDYLKKYLLEDKSVRIESVRMGETWRDAQSHHAYPPVIAALLGELVAASTLLAANLKFDGSLLLQMQGDGAIALMVAECRADMSVRATVKLRDKPIDPTGDLQSLLNPGGTAKFIVVLDPPKNTPGRQAYQGIVPLEGDTIAEALEQYMKRSEQLDTKIMLAADSQICTGLLLQRLPIHGGSNQTEITQADESWNRALHLVETVKHEELLKADQDVLLHRLFWEEPLIAFEPHPVTWKCSCTREKVADMLRMLGKQEVESILLEQGKIEVACEFCAKPYLFDAIDADGLFQAITTPASKTLH</sequence>
<evidence type="ECO:0000256" key="5">
    <source>
        <dbReference type="ARBA" id="ARBA00023284"/>
    </source>
</evidence>
<dbReference type="GO" id="GO:0042026">
    <property type="term" value="P:protein refolding"/>
    <property type="evidence" value="ECO:0007669"/>
    <property type="project" value="TreeGrafter"/>
</dbReference>
<dbReference type="SUPFAM" id="SSF64397">
    <property type="entry name" value="Hsp33 domain"/>
    <property type="match status" value="1"/>
</dbReference>
<dbReference type="InterPro" id="IPR000397">
    <property type="entry name" value="Heat_shock_Hsp33"/>
</dbReference>
<evidence type="ECO:0000256" key="3">
    <source>
        <dbReference type="ARBA" id="ARBA00023157"/>
    </source>
</evidence>
<comment type="caution">
    <text evidence="6">The sequence shown here is derived from an EMBL/GenBank/DDBJ whole genome shotgun (WGS) entry which is preliminary data.</text>
</comment>
<protein>
    <submittedName>
        <fullName evidence="6">Hsp33 family molecular chaperone HslO</fullName>
    </submittedName>
</protein>
<dbReference type="SUPFAM" id="SSF118352">
    <property type="entry name" value="HSP33 redox switch-like"/>
    <property type="match status" value="1"/>
</dbReference>
<dbReference type="PANTHER" id="PTHR30111">
    <property type="entry name" value="33 KDA CHAPERONIN"/>
    <property type="match status" value="1"/>
</dbReference>
<dbReference type="GO" id="GO:0051082">
    <property type="term" value="F:unfolded protein binding"/>
    <property type="evidence" value="ECO:0007669"/>
    <property type="project" value="InterPro"/>
</dbReference>
<gene>
    <name evidence="6" type="ORF">G3I67_08220</name>
</gene>
<dbReference type="EMBL" id="JAAGRN010000004">
    <property type="protein sequence ID" value="NDY83216.1"/>
    <property type="molecule type" value="Genomic_DNA"/>
</dbReference>
<keyword evidence="1" id="KW-0963">Cytoplasm</keyword>
<dbReference type="Gene3D" id="1.10.287.480">
    <property type="entry name" value="helix hairpin bin"/>
    <property type="match status" value="1"/>
</dbReference>
<accession>A0A6B2QX39</accession>
<keyword evidence="3" id="KW-1015">Disulfide bond</keyword>
<dbReference type="PIRSF" id="PIRSF005261">
    <property type="entry name" value="Heat_shock_Hsp33"/>
    <property type="match status" value="1"/>
</dbReference>